<dbReference type="InterPro" id="IPR011466">
    <property type="entry name" value="DUF1572"/>
</dbReference>
<accession>R7ZP82</accession>
<dbReference type="RefSeq" id="WP_010855760.1">
    <property type="nucleotide sequence ID" value="NZ_AQHR01000093.1"/>
</dbReference>
<proteinExistence type="predicted"/>
<dbReference type="EMBL" id="AQHR01000093">
    <property type="protein sequence ID" value="EON75897.1"/>
    <property type="molecule type" value="Genomic_DNA"/>
</dbReference>
<reference evidence="1 2" key="1">
    <citation type="submission" date="2013-02" db="EMBL/GenBank/DDBJ databases">
        <title>A novel strain isolated from Lonar lake, Maharashtra, India.</title>
        <authorList>
            <person name="Singh A."/>
        </authorList>
    </citation>
    <scope>NUCLEOTIDE SEQUENCE [LARGE SCALE GENOMIC DNA]</scope>
    <source>
        <strain evidence="1 2">AK24</strain>
    </source>
</reference>
<protein>
    <recommendedName>
        <fullName evidence="3">DUF1572 domain-containing protein</fullName>
    </recommendedName>
</protein>
<dbReference type="SUPFAM" id="SSF109854">
    <property type="entry name" value="DinB/YfiT-like putative metalloenzymes"/>
    <property type="match status" value="1"/>
</dbReference>
<dbReference type="PATRIC" id="fig|1288963.3.peg.3619"/>
<dbReference type="InterPro" id="IPR034660">
    <property type="entry name" value="DinB/YfiT-like"/>
</dbReference>
<name>R7ZP82_9BACT</name>
<dbReference type="Gene3D" id="1.20.120.450">
    <property type="entry name" value="dinb family like domain"/>
    <property type="match status" value="1"/>
</dbReference>
<evidence type="ECO:0000313" key="1">
    <source>
        <dbReference type="EMBL" id="EON75897.1"/>
    </source>
</evidence>
<dbReference type="AlphaFoldDB" id="R7ZP82"/>
<evidence type="ECO:0000313" key="2">
    <source>
        <dbReference type="Proteomes" id="UP000013909"/>
    </source>
</evidence>
<dbReference type="STRING" id="1232681.ADIS_3629"/>
<organism evidence="1 2">
    <name type="scientific">Lunatimonas lonarensis</name>
    <dbReference type="NCBI Taxonomy" id="1232681"/>
    <lineage>
        <taxon>Bacteria</taxon>
        <taxon>Pseudomonadati</taxon>
        <taxon>Bacteroidota</taxon>
        <taxon>Cytophagia</taxon>
        <taxon>Cytophagales</taxon>
        <taxon>Cyclobacteriaceae</taxon>
    </lineage>
</organism>
<comment type="caution">
    <text evidence="1">The sequence shown here is derived from an EMBL/GenBank/DDBJ whole genome shotgun (WGS) entry which is preliminary data.</text>
</comment>
<sequence>MGNTGNYLDSTRQLLRDYKVMGEKAMSQIPEQKLFYRFNEHSNSVAMLVNHLNGNMLSRWTSFLDSNGEKPWRERDAEFEEAITTPQEIWAKWEEGWTCLFAALDPLGEDDLMRIVRIGDKDHSVVDAISRQLAHYASHIGQIVYLAKIFAEKPWQTLSIPKGKSPRYK</sequence>
<dbReference type="Proteomes" id="UP000013909">
    <property type="component" value="Unassembled WGS sequence"/>
</dbReference>
<gene>
    <name evidence="1" type="ORF">ADIS_3629</name>
</gene>
<dbReference type="OrthoDB" id="68731at2"/>
<keyword evidence="2" id="KW-1185">Reference proteome</keyword>
<evidence type="ECO:0008006" key="3">
    <source>
        <dbReference type="Google" id="ProtNLM"/>
    </source>
</evidence>
<dbReference type="Pfam" id="PF07609">
    <property type="entry name" value="DUF1572"/>
    <property type="match status" value="1"/>
</dbReference>